<evidence type="ECO:0000259" key="2">
    <source>
        <dbReference type="Pfam" id="PF01408"/>
    </source>
</evidence>
<dbReference type="InterPro" id="IPR055170">
    <property type="entry name" value="GFO_IDH_MocA-like_dom"/>
</dbReference>
<accession>A0A4R9BYN9</accession>
<dbReference type="SUPFAM" id="SSF51735">
    <property type="entry name" value="NAD(P)-binding Rossmann-fold domains"/>
    <property type="match status" value="1"/>
</dbReference>
<sequence>MSAATPAVIPRRVAVIGCGDISSLHFDAIAIVSDAELVAVCDVHPERLASAVAAHGVPGFDSHTEMFDTVHPDVIHICTPHHLHASIAIDALERGIHVVMEKPLAHTRAEGDRIVAAAEAGTAKIAVCFQNRYNAPVQAAAALLASGELGRVAGAAATVMWFRGPEYYLDRPWRGRWATGGGGLLMNQAIHTLDLLQWLVGEVSEVSGNASTRALGDTIEVEDTAEMVLEHTNGARSIFYATLANAVNAPVTIDIVTEKATLNLRGNLTISYPDGRVEVVEERAVAEGARSYWGVSHRLLIEDFYARLDEPEAFWISPVEAQRTLNIIQDVYDQTYPERAQSSAAWQHTEENDRKAATL</sequence>
<dbReference type="Gene3D" id="3.40.50.720">
    <property type="entry name" value="NAD(P)-binding Rossmann-like Domain"/>
    <property type="match status" value="1"/>
</dbReference>
<protein>
    <submittedName>
        <fullName evidence="4">Gfo/Idh/MocA family oxidoreductase</fullName>
    </submittedName>
</protein>
<name>A0A4R9BYN9_9MICO</name>
<dbReference type="PANTHER" id="PTHR43249">
    <property type="entry name" value="UDP-N-ACETYL-2-AMINO-2-DEOXY-D-GLUCURONATE OXIDASE"/>
    <property type="match status" value="1"/>
</dbReference>
<evidence type="ECO:0000313" key="4">
    <source>
        <dbReference type="EMBL" id="TFD94792.1"/>
    </source>
</evidence>
<dbReference type="InterPro" id="IPR036291">
    <property type="entry name" value="NAD(P)-bd_dom_sf"/>
</dbReference>
<dbReference type="InterPro" id="IPR000683">
    <property type="entry name" value="Gfo/Idh/MocA-like_OxRdtase_N"/>
</dbReference>
<dbReference type="AlphaFoldDB" id="A0A4R9BYN9"/>
<dbReference type="SUPFAM" id="SSF55347">
    <property type="entry name" value="Glyceraldehyde-3-phosphate dehydrogenase-like, C-terminal domain"/>
    <property type="match status" value="1"/>
</dbReference>
<comment type="caution">
    <text evidence="4">The sequence shown here is derived from an EMBL/GenBank/DDBJ whole genome shotgun (WGS) entry which is preliminary data.</text>
</comment>
<organism evidence="4 5">
    <name type="scientific">Cryobacterium lactosi</name>
    <dbReference type="NCBI Taxonomy" id="1259202"/>
    <lineage>
        <taxon>Bacteria</taxon>
        <taxon>Bacillati</taxon>
        <taxon>Actinomycetota</taxon>
        <taxon>Actinomycetes</taxon>
        <taxon>Micrococcales</taxon>
        <taxon>Microbacteriaceae</taxon>
        <taxon>Cryobacterium</taxon>
    </lineage>
</organism>
<dbReference type="Pfam" id="PF22725">
    <property type="entry name" value="GFO_IDH_MocA_C3"/>
    <property type="match status" value="1"/>
</dbReference>
<dbReference type="OrthoDB" id="9815825at2"/>
<dbReference type="Pfam" id="PF01408">
    <property type="entry name" value="GFO_IDH_MocA"/>
    <property type="match status" value="1"/>
</dbReference>
<feature type="domain" description="GFO/IDH/MocA-like oxidoreductase" evidence="3">
    <location>
        <begin position="137"/>
        <end position="262"/>
    </location>
</feature>
<keyword evidence="5" id="KW-1185">Reference proteome</keyword>
<reference evidence="4 5" key="1">
    <citation type="submission" date="2019-03" db="EMBL/GenBank/DDBJ databases">
        <title>Genomics of glacier-inhabiting Cryobacterium strains.</title>
        <authorList>
            <person name="Liu Q."/>
            <person name="Xin Y.-H."/>
        </authorList>
    </citation>
    <scope>NUCLEOTIDE SEQUENCE [LARGE SCALE GENOMIC DNA]</scope>
    <source>
        <strain evidence="4 5">Sr59</strain>
    </source>
</reference>
<dbReference type="PANTHER" id="PTHR43249:SF1">
    <property type="entry name" value="D-GLUCOSIDE 3-DEHYDROGENASE"/>
    <property type="match status" value="1"/>
</dbReference>
<dbReference type="Gene3D" id="3.30.360.10">
    <property type="entry name" value="Dihydrodipicolinate Reductase, domain 2"/>
    <property type="match status" value="1"/>
</dbReference>
<dbReference type="GO" id="GO:0000166">
    <property type="term" value="F:nucleotide binding"/>
    <property type="evidence" value="ECO:0007669"/>
    <property type="project" value="InterPro"/>
</dbReference>
<evidence type="ECO:0000259" key="3">
    <source>
        <dbReference type="Pfam" id="PF22725"/>
    </source>
</evidence>
<evidence type="ECO:0000256" key="1">
    <source>
        <dbReference type="ARBA" id="ARBA00023027"/>
    </source>
</evidence>
<proteinExistence type="predicted"/>
<feature type="domain" description="Gfo/Idh/MocA-like oxidoreductase N-terminal" evidence="2">
    <location>
        <begin position="12"/>
        <end position="125"/>
    </location>
</feature>
<gene>
    <name evidence="4" type="ORF">E3T61_01235</name>
</gene>
<keyword evidence="1" id="KW-0520">NAD</keyword>
<dbReference type="EMBL" id="SOHM01000003">
    <property type="protein sequence ID" value="TFD94792.1"/>
    <property type="molecule type" value="Genomic_DNA"/>
</dbReference>
<evidence type="ECO:0000313" key="5">
    <source>
        <dbReference type="Proteomes" id="UP000298468"/>
    </source>
</evidence>
<dbReference type="Proteomes" id="UP000298468">
    <property type="component" value="Unassembled WGS sequence"/>
</dbReference>
<dbReference type="InterPro" id="IPR052515">
    <property type="entry name" value="Gfo/Idh/MocA_Oxidoreductase"/>
</dbReference>